<evidence type="ECO:0000256" key="2">
    <source>
        <dbReference type="ARBA" id="ARBA00008873"/>
    </source>
</evidence>
<evidence type="ECO:0000259" key="10">
    <source>
        <dbReference type="Pfam" id="PF01545"/>
    </source>
</evidence>
<evidence type="ECO:0000256" key="4">
    <source>
        <dbReference type="ARBA" id="ARBA00022692"/>
    </source>
</evidence>
<evidence type="ECO:0000256" key="6">
    <source>
        <dbReference type="ARBA" id="ARBA00022989"/>
    </source>
</evidence>
<accession>A0AA38H6I9</accession>
<feature type="compositionally biased region" description="Basic residues" evidence="8">
    <location>
        <begin position="214"/>
        <end position="229"/>
    </location>
</feature>
<dbReference type="FunFam" id="1.20.1510.10:FF:000024">
    <property type="entry name" value="Solute carrier family 30 (Zinc transporter), member 1"/>
    <property type="match status" value="1"/>
</dbReference>
<reference evidence="12" key="1">
    <citation type="journal article" date="2022" name="G3 (Bethesda)">
        <title>High quality genome of the basidiomycete yeast Dioszegia hungarica PDD-24b-2 isolated from cloud water.</title>
        <authorList>
            <person name="Jarrige D."/>
            <person name="Haridas S."/>
            <person name="Bleykasten-Grosshans C."/>
            <person name="Joly M."/>
            <person name="Nadalig T."/>
            <person name="Sancelme M."/>
            <person name="Vuilleumier S."/>
            <person name="Grigoriev I.V."/>
            <person name="Amato P."/>
            <person name="Bringel F."/>
        </authorList>
    </citation>
    <scope>NUCLEOTIDE SEQUENCE</scope>
    <source>
        <strain evidence="12">PDD-24b-2</strain>
    </source>
</reference>
<feature type="region of interest" description="Disordered" evidence="8">
    <location>
        <begin position="194"/>
        <end position="341"/>
    </location>
</feature>
<dbReference type="InterPro" id="IPR002524">
    <property type="entry name" value="Cation_efflux"/>
</dbReference>
<dbReference type="Pfam" id="PF16916">
    <property type="entry name" value="ZT_dimer"/>
    <property type="match status" value="1"/>
</dbReference>
<feature type="transmembrane region" description="Helical" evidence="9">
    <location>
        <begin position="76"/>
        <end position="99"/>
    </location>
</feature>
<feature type="compositionally biased region" description="Basic and acidic residues" evidence="8">
    <location>
        <begin position="312"/>
        <end position="329"/>
    </location>
</feature>
<evidence type="ECO:0000313" key="13">
    <source>
        <dbReference type="Proteomes" id="UP001164286"/>
    </source>
</evidence>
<comment type="caution">
    <text evidence="12">The sequence shown here is derived from an EMBL/GenBank/DDBJ whole genome shotgun (WGS) entry which is preliminary data.</text>
</comment>
<dbReference type="Gene3D" id="1.20.1510.10">
    <property type="entry name" value="Cation efflux protein transmembrane domain"/>
    <property type="match status" value="2"/>
</dbReference>
<dbReference type="PANTHER" id="PTHR45820">
    <property type="entry name" value="FI23527P1"/>
    <property type="match status" value="1"/>
</dbReference>
<keyword evidence="13" id="KW-1185">Reference proteome</keyword>
<evidence type="ECO:0000259" key="11">
    <source>
        <dbReference type="Pfam" id="PF16916"/>
    </source>
</evidence>
<evidence type="ECO:0000256" key="3">
    <source>
        <dbReference type="ARBA" id="ARBA00022448"/>
    </source>
</evidence>
<dbReference type="GO" id="GO:0006882">
    <property type="term" value="P:intracellular zinc ion homeostasis"/>
    <property type="evidence" value="ECO:0007669"/>
    <property type="project" value="TreeGrafter"/>
</dbReference>
<feature type="transmembrane region" description="Helical" evidence="9">
    <location>
        <begin position="379"/>
        <end position="401"/>
    </location>
</feature>
<evidence type="ECO:0000256" key="5">
    <source>
        <dbReference type="ARBA" id="ARBA00022833"/>
    </source>
</evidence>
<dbReference type="RefSeq" id="XP_052944887.1">
    <property type="nucleotide sequence ID" value="XM_053089447.1"/>
</dbReference>
<dbReference type="GO" id="GO:0005385">
    <property type="term" value="F:zinc ion transmembrane transporter activity"/>
    <property type="evidence" value="ECO:0007669"/>
    <property type="project" value="TreeGrafter"/>
</dbReference>
<dbReference type="PANTHER" id="PTHR45820:SF4">
    <property type="entry name" value="ZINC TRANSPORTER 63C, ISOFORM F"/>
    <property type="match status" value="1"/>
</dbReference>
<dbReference type="InterPro" id="IPR058533">
    <property type="entry name" value="Cation_efflux_TM"/>
</dbReference>
<evidence type="ECO:0000256" key="8">
    <source>
        <dbReference type="SAM" id="MobiDB-lite"/>
    </source>
</evidence>
<dbReference type="Pfam" id="PF01545">
    <property type="entry name" value="Cation_efflux"/>
    <property type="match status" value="2"/>
</dbReference>
<feature type="transmembrane region" description="Helical" evidence="9">
    <location>
        <begin position="7"/>
        <end position="28"/>
    </location>
</feature>
<feature type="transmembrane region" description="Helical" evidence="9">
    <location>
        <begin position="349"/>
        <end position="373"/>
    </location>
</feature>
<dbReference type="SUPFAM" id="SSF160240">
    <property type="entry name" value="Cation efflux protein cytoplasmic domain-like"/>
    <property type="match status" value="1"/>
</dbReference>
<feature type="compositionally biased region" description="Basic residues" evidence="8">
    <location>
        <begin position="285"/>
        <end position="294"/>
    </location>
</feature>
<comment type="subcellular location">
    <subcellularLocation>
        <location evidence="1">Membrane</location>
        <topology evidence="1">Multi-pass membrane protein</topology>
    </subcellularLocation>
</comment>
<dbReference type="AlphaFoldDB" id="A0AA38H6I9"/>
<evidence type="ECO:0000313" key="12">
    <source>
        <dbReference type="EMBL" id="KAI9635110.1"/>
    </source>
</evidence>
<evidence type="ECO:0000256" key="9">
    <source>
        <dbReference type="SAM" id="Phobius"/>
    </source>
</evidence>
<evidence type="ECO:0000256" key="7">
    <source>
        <dbReference type="ARBA" id="ARBA00023136"/>
    </source>
</evidence>
<feature type="domain" description="Cation efflux protein transmembrane" evidence="10">
    <location>
        <begin position="336"/>
        <end position="409"/>
    </location>
</feature>
<dbReference type="InterPro" id="IPR036837">
    <property type="entry name" value="Cation_efflux_CTD_sf"/>
</dbReference>
<dbReference type="InterPro" id="IPR027470">
    <property type="entry name" value="Cation_efflux_CTD"/>
</dbReference>
<protein>
    <submittedName>
        <fullName evidence="12">Di-tri-valent inorganic cation transporter</fullName>
    </submittedName>
</protein>
<keyword evidence="5" id="KW-0862">Zinc</keyword>
<dbReference type="Proteomes" id="UP001164286">
    <property type="component" value="Unassembled WGS sequence"/>
</dbReference>
<name>A0AA38H6I9_9TREE</name>
<dbReference type="SUPFAM" id="SSF161111">
    <property type="entry name" value="Cation efflux protein transmembrane domain-like"/>
    <property type="match status" value="1"/>
</dbReference>
<comment type="similarity">
    <text evidence="2">Belongs to the cation diffusion facilitator (CDF) transporter (TC 2.A.4) family. SLC30A subfamily.</text>
</comment>
<proteinExistence type="inferred from homology"/>
<dbReference type="GO" id="GO:0016020">
    <property type="term" value="C:membrane"/>
    <property type="evidence" value="ECO:0007669"/>
    <property type="project" value="UniProtKB-SubCell"/>
</dbReference>
<dbReference type="NCBIfam" id="TIGR01297">
    <property type="entry name" value="CDF"/>
    <property type="match status" value="2"/>
</dbReference>
<gene>
    <name evidence="12" type="ORF">MKK02DRAFT_36575</name>
</gene>
<keyword evidence="3" id="KW-0813">Transport</keyword>
<feature type="domain" description="Cation efflux protein transmembrane" evidence="10">
    <location>
        <begin position="10"/>
        <end position="151"/>
    </location>
</feature>
<feature type="transmembrane region" description="Helical" evidence="9">
    <location>
        <begin position="111"/>
        <end position="131"/>
    </location>
</feature>
<evidence type="ECO:0000256" key="1">
    <source>
        <dbReference type="ARBA" id="ARBA00004141"/>
    </source>
</evidence>
<dbReference type="GeneID" id="77728652"/>
<dbReference type="EMBL" id="JAKWFO010000005">
    <property type="protein sequence ID" value="KAI9635110.1"/>
    <property type="molecule type" value="Genomic_DNA"/>
</dbReference>
<organism evidence="12 13">
    <name type="scientific">Dioszegia hungarica</name>
    <dbReference type="NCBI Taxonomy" id="4972"/>
    <lineage>
        <taxon>Eukaryota</taxon>
        <taxon>Fungi</taxon>
        <taxon>Dikarya</taxon>
        <taxon>Basidiomycota</taxon>
        <taxon>Agaricomycotina</taxon>
        <taxon>Tremellomycetes</taxon>
        <taxon>Tremellales</taxon>
        <taxon>Bulleribasidiaceae</taxon>
        <taxon>Dioszegia</taxon>
    </lineage>
</organism>
<sequence length="541" mass="56665">MGFSRSARIITLLVIDTAFFFLELIVGYSVGSLALIADSFHMLNDVLSLLVALYTIKLATSPSSAANSYGWQRAEILGALINGVFLVALCMTIALEAIGRIVSPPEISAPKLIVIVGSLGLASNIVGLFLFHEHGHSHGGHSHGPIALPADSEAEAADMAAPGGRQRADSMSSLFQHPAQTRAQVIETAQEYGYGRPSADENAGFMGAMSPPSGHHRGNSLSRNNRKKGSQGGSSKSKSGRSRSDQAATAPAVGTDDIRSPVGEVPTPTESGSSGTAVEDGHGHDHAHKHKHNHMAVDASEAEAGHGGGHGHGHDHSHEGHGKGHDHGHGHGGAGGHGHDHGSMNMRGVFLHVLGDALGNVGVISAGLVIWFFEGAWTLYFDPGVSLFITCIIFSSALPLVKSASYILMQGVPSHVSLEAVRSGIKSVPGVVSVHELHIWQLSESTVVASVHVMIMPGAEYMDAANGIRAIMHQHGIHSVTIQPEFYDDAASIAEETACLIRCPPEQCGTDTCCPPVPGSKNGQLVNVDEGEEHDHAGHSH</sequence>
<dbReference type="InterPro" id="IPR027469">
    <property type="entry name" value="Cation_efflux_TMD_sf"/>
</dbReference>
<keyword evidence="7 9" id="KW-0472">Membrane</keyword>
<keyword evidence="4 9" id="KW-0812">Transmembrane</keyword>
<feature type="domain" description="Cation efflux protein cytoplasmic" evidence="11">
    <location>
        <begin position="413"/>
        <end position="485"/>
    </location>
</feature>
<keyword evidence="6 9" id="KW-1133">Transmembrane helix</keyword>